<organism evidence="9 10">
    <name type="scientific">Rhamnella rubrinervis</name>
    <dbReference type="NCBI Taxonomy" id="2594499"/>
    <lineage>
        <taxon>Eukaryota</taxon>
        <taxon>Viridiplantae</taxon>
        <taxon>Streptophyta</taxon>
        <taxon>Embryophyta</taxon>
        <taxon>Tracheophyta</taxon>
        <taxon>Spermatophyta</taxon>
        <taxon>Magnoliopsida</taxon>
        <taxon>eudicotyledons</taxon>
        <taxon>Gunneridae</taxon>
        <taxon>Pentapetalae</taxon>
        <taxon>rosids</taxon>
        <taxon>fabids</taxon>
        <taxon>Rosales</taxon>
        <taxon>Rhamnaceae</taxon>
        <taxon>rhamnoid group</taxon>
        <taxon>Rhamneae</taxon>
        <taxon>Rhamnella</taxon>
    </lineage>
</organism>
<keyword evidence="10" id="KW-1185">Reference proteome</keyword>
<dbReference type="GO" id="GO:0043531">
    <property type="term" value="F:ADP binding"/>
    <property type="evidence" value="ECO:0007669"/>
    <property type="project" value="InterPro"/>
</dbReference>
<evidence type="ECO:0000256" key="4">
    <source>
        <dbReference type="ARBA" id="ARBA00022821"/>
    </source>
</evidence>
<feature type="region of interest" description="Disordered" evidence="7">
    <location>
        <begin position="1082"/>
        <end position="1121"/>
    </location>
</feature>
<dbReference type="GO" id="GO:0046872">
    <property type="term" value="F:metal ion binding"/>
    <property type="evidence" value="ECO:0007669"/>
    <property type="project" value="InterPro"/>
</dbReference>
<dbReference type="Pfam" id="PF23247">
    <property type="entry name" value="LRR_RPS2"/>
    <property type="match status" value="2"/>
</dbReference>
<feature type="compositionally biased region" description="Polar residues" evidence="7">
    <location>
        <begin position="1092"/>
        <end position="1120"/>
    </location>
</feature>
<evidence type="ECO:0000256" key="7">
    <source>
        <dbReference type="SAM" id="MobiDB-lite"/>
    </source>
</evidence>
<dbReference type="GO" id="GO:0005524">
    <property type="term" value="F:ATP binding"/>
    <property type="evidence" value="ECO:0007669"/>
    <property type="project" value="UniProtKB-KW"/>
</dbReference>
<proteinExistence type="inferred from homology"/>
<dbReference type="PANTHER" id="PTHR33463:SF198">
    <property type="entry name" value="RPP4C3"/>
    <property type="match status" value="1"/>
</dbReference>
<dbReference type="PROSITE" id="PS50846">
    <property type="entry name" value="HMA_2"/>
    <property type="match status" value="1"/>
</dbReference>
<dbReference type="InterPro" id="IPR055414">
    <property type="entry name" value="LRR_R13L4/SHOC2-like"/>
</dbReference>
<keyword evidence="2" id="KW-0677">Repeat</keyword>
<dbReference type="PANTHER" id="PTHR33463">
    <property type="entry name" value="NB-ARC DOMAIN-CONTAINING PROTEIN-RELATED"/>
    <property type="match status" value="1"/>
</dbReference>
<feature type="domain" description="HMA" evidence="8">
    <location>
        <begin position="1128"/>
        <end position="1191"/>
    </location>
</feature>
<dbReference type="InterPro" id="IPR027417">
    <property type="entry name" value="P-loop_NTPase"/>
</dbReference>
<evidence type="ECO:0000256" key="2">
    <source>
        <dbReference type="ARBA" id="ARBA00022737"/>
    </source>
</evidence>
<evidence type="ECO:0000313" key="10">
    <source>
        <dbReference type="Proteomes" id="UP000796880"/>
    </source>
</evidence>
<dbReference type="InterPro" id="IPR002182">
    <property type="entry name" value="NB-ARC"/>
</dbReference>
<dbReference type="InterPro" id="IPR006121">
    <property type="entry name" value="HMA_dom"/>
</dbReference>
<dbReference type="EMBL" id="VOIH02000001">
    <property type="protein sequence ID" value="KAF3455424.1"/>
    <property type="molecule type" value="Genomic_DNA"/>
</dbReference>
<dbReference type="InterPro" id="IPR050905">
    <property type="entry name" value="Plant_NBS-LRR"/>
</dbReference>
<dbReference type="FunFam" id="3.40.50.300:FF:001091">
    <property type="entry name" value="Probable disease resistance protein At1g61300"/>
    <property type="match status" value="1"/>
</dbReference>
<comment type="similarity">
    <text evidence="1">Belongs to the disease resistance NB-LRR family.</text>
</comment>
<accession>A0A8K0HNF8</accession>
<keyword evidence="4" id="KW-0611">Plant defense</keyword>
<dbReference type="GO" id="GO:0006952">
    <property type="term" value="P:defense response"/>
    <property type="evidence" value="ECO:0007669"/>
    <property type="project" value="UniProtKB-KW"/>
</dbReference>
<sequence>MDICIAIVAKIVEYAVAPVGRHVGYLCLYKSNLDELKTQIENLMHVRERLQHSVDQASRNGEEIETDVYNWFMKVDEIVDEVFTFLENEALAKKKCFSGTFPNLASQHRLSRKAKKMAQVVCHLDLQRFDTVSYIPPPQRSIQNYGCEEFETRTPILNDIMKALRDPSFRIIGVWGMGGVGKTTLVKAVARQALEENLFSKIVFTYVSQMPNIENIQQQIGECLGINLRGESVSERAYQLRQRLRNEYKILVILDDVWDKLDLEAVGLPFGDNQKACKILLTSRFYNVLYRDMGCTARNFQVGVLKENEAVSLFRKIVGAPAEKEHAKLLATEIVKECGGLPIAITTVACALKNKSYAVWKDALYELRKSNQINNEGMDEKVYSSIKQSYNYLPSVEAKSLLLLCSLFETISIEALGNYGFGLNLLEDVYNLEEARHKTLKLVEDLKCRSLLLEQGDRFVELHDVVRDVVLSIASKSKQMYYIRNAAEFDAFKGSHAISLCNINVDECPETLECPELKLLSLKQIKSDSLRIPNRFFEGLNTLLVLDLDGVNLEPLPSSICFLQNLQTLHLVNCTLGDISSVGELKNLQILDLSYSSIEELPSKIGQLRSLQYLNLQCCHCLKVIQPNVLSSLIHLEELNLEQSFSNWKAEGVLEIGNLSHLINLSLNVLNVNYWPEEMFREKLIKYRIVIGTEAPIGLVENNSSRLLMLKLCPYSELNEHHFEGLLKNSEDLHLIGLKSVKNVAYGLDSNGFPQLRQFRLEDSTVIRRIVNSIGNILSHPPALPSLETLHLEGLKNLENISHGNLKAESFGKLREITVRNCGKLKSLFSLNIARKLERITVEDCMMMEEIISDGREADVLDDNNGSPKQNKTCQLHSLCLEKLPKLELFCSKFITPENVEEEKIDDSAMPLFNGKVEYPKLESLELHSLQVQKIWNHQLSSSCNFQSLKRLIVVGCDNLKGLIPPSMIGNLQSVRVERCKAMKEVVYFTENSRAEEEMEKNTLLKLESLVLRHLPNLERFSAVDCLDCSSLLKLEIIECPKLKTLIRHSLPTSNIELEGSKDLVDMQPLSSQEAIVLEHAKRPSKRGNYKQRPQSGWSETNQARTTGVTSPTDASSEAKQTPKLIGNKEVILKLDFRNKTTTRKIMRTVIDISGVMSVAMDMKAQKLTVTGTMDPVLIFNYSRPRGHVFSQDEVAGANLDVHVAYY</sequence>
<keyword evidence="5" id="KW-0067">ATP-binding</keyword>
<dbReference type="Gene3D" id="3.80.10.10">
    <property type="entry name" value="Ribonuclease Inhibitor"/>
    <property type="match status" value="2"/>
</dbReference>
<evidence type="ECO:0000256" key="6">
    <source>
        <dbReference type="SAM" id="Coils"/>
    </source>
</evidence>
<reference evidence="9" key="1">
    <citation type="submission" date="2020-03" db="EMBL/GenBank/DDBJ databases">
        <title>A high-quality chromosome-level genome assembly of a woody plant with both climbing and erect habits, Rhamnella rubrinervis.</title>
        <authorList>
            <person name="Lu Z."/>
            <person name="Yang Y."/>
            <person name="Zhu X."/>
            <person name="Sun Y."/>
        </authorList>
    </citation>
    <scope>NUCLEOTIDE SEQUENCE</scope>
    <source>
        <strain evidence="9">BYM</strain>
        <tissue evidence="9">Leaf</tissue>
    </source>
</reference>
<gene>
    <name evidence="9" type="ORF">FNV43_RR00049</name>
</gene>
<dbReference type="SMART" id="SM00382">
    <property type="entry name" value="AAA"/>
    <property type="match status" value="1"/>
</dbReference>
<dbReference type="SUPFAM" id="SSF52058">
    <property type="entry name" value="L domain-like"/>
    <property type="match status" value="1"/>
</dbReference>
<keyword evidence="3" id="KW-0547">Nucleotide-binding</keyword>
<feature type="coiled-coil region" evidence="6">
    <location>
        <begin position="33"/>
        <end position="67"/>
    </location>
</feature>
<dbReference type="Pfam" id="PF23598">
    <property type="entry name" value="LRR_14"/>
    <property type="match status" value="1"/>
</dbReference>
<dbReference type="Gene3D" id="3.40.50.300">
    <property type="entry name" value="P-loop containing nucleotide triphosphate hydrolases"/>
    <property type="match status" value="1"/>
</dbReference>
<dbReference type="InterPro" id="IPR057135">
    <property type="entry name" value="At4g27190-like_LRR"/>
</dbReference>
<evidence type="ECO:0000313" key="9">
    <source>
        <dbReference type="EMBL" id="KAF3455424.1"/>
    </source>
</evidence>
<dbReference type="InterPro" id="IPR042197">
    <property type="entry name" value="Apaf_helical"/>
</dbReference>
<dbReference type="AlphaFoldDB" id="A0A8K0HNF8"/>
<evidence type="ECO:0000259" key="8">
    <source>
        <dbReference type="PROSITE" id="PS50846"/>
    </source>
</evidence>
<dbReference type="Proteomes" id="UP000796880">
    <property type="component" value="Unassembled WGS sequence"/>
</dbReference>
<dbReference type="Gene3D" id="3.30.70.100">
    <property type="match status" value="1"/>
</dbReference>
<dbReference type="OrthoDB" id="1579323at2759"/>
<evidence type="ECO:0000256" key="5">
    <source>
        <dbReference type="ARBA" id="ARBA00022840"/>
    </source>
</evidence>
<comment type="caution">
    <text evidence="9">The sequence shown here is derived from an EMBL/GenBank/DDBJ whole genome shotgun (WGS) entry which is preliminary data.</text>
</comment>
<evidence type="ECO:0000256" key="1">
    <source>
        <dbReference type="ARBA" id="ARBA00008894"/>
    </source>
</evidence>
<dbReference type="Gene3D" id="1.10.8.430">
    <property type="entry name" value="Helical domain of apoptotic protease-activating factors"/>
    <property type="match status" value="1"/>
</dbReference>
<name>A0A8K0HNF8_9ROSA</name>
<dbReference type="SUPFAM" id="SSF52540">
    <property type="entry name" value="P-loop containing nucleoside triphosphate hydrolases"/>
    <property type="match status" value="1"/>
</dbReference>
<dbReference type="Pfam" id="PF00931">
    <property type="entry name" value="NB-ARC"/>
    <property type="match status" value="1"/>
</dbReference>
<dbReference type="InterPro" id="IPR003593">
    <property type="entry name" value="AAA+_ATPase"/>
</dbReference>
<dbReference type="InterPro" id="IPR032675">
    <property type="entry name" value="LRR_dom_sf"/>
</dbReference>
<dbReference type="PRINTS" id="PR00364">
    <property type="entry name" value="DISEASERSIST"/>
</dbReference>
<protein>
    <recommendedName>
        <fullName evidence="8">HMA domain-containing protein</fullName>
    </recommendedName>
</protein>
<keyword evidence="6" id="KW-0175">Coiled coil</keyword>
<evidence type="ECO:0000256" key="3">
    <source>
        <dbReference type="ARBA" id="ARBA00022741"/>
    </source>
</evidence>